<organism evidence="11 12">
    <name type="scientific">Lawsonella clevelandensis</name>
    <dbReference type="NCBI Taxonomy" id="1528099"/>
    <lineage>
        <taxon>Bacteria</taxon>
        <taxon>Bacillati</taxon>
        <taxon>Actinomycetota</taxon>
        <taxon>Actinomycetes</taxon>
        <taxon>Mycobacteriales</taxon>
        <taxon>Lawsonellaceae</taxon>
        <taxon>Lawsonella</taxon>
    </lineage>
</organism>
<reference evidence="11 12" key="1">
    <citation type="submission" date="2019-04" db="EMBL/GenBank/DDBJ databases">
        <authorList>
            <person name="Seth-Smith MB H."/>
            <person name="Seth-Smith H."/>
        </authorList>
    </citation>
    <scope>NUCLEOTIDE SEQUENCE [LARGE SCALE GENOMIC DNA]</scope>
    <source>
        <strain evidence="11">USB-603019</strain>
    </source>
</reference>
<evidence type="ECO:0000259" key="10">
    <source>
        <dbReference type="PROSITE" id="PS50850"/>
    </source>
</evidence>
<feature type="transmembrane region" description="Helical" evidence="9">
    <location>
        <begin position="274"/>
        <end position="297"/>
    </location>
</feature>
<sequence>MNDKQGKKARRREVLQALAGVMVGMFVAMTSLTIVGTSLPTMIKELHGSQTSYTWVVTASMLSSTIATIIAGKLADQFHKKHLLMAGFVIFAIGSLLSGFAWNTSALIGFRIVQGLGLGLQMSLSQAVFATVTSPRERGQYNGYLGAVIAVATVAGPVLGGFIVDLMGWRWCFWIGVPFTVIAMIVVQLKLTVPAAPKRKPRVDYLGAILVTLSVTVFMLWMSEASKKVSPATWQFWVPLVVSIAIGVGFIFWEHKAAEPIIPFDVLNSRVTKLAIAVSIVLGISQNSVGVFMGQYFQMGRGYTPTHSGLALLPIVLGSLVASTVSGFIVSARGKWKPSVTFGIGIMMLGTIMMSFCDANTPFWFIAIGLILIGSGQGASMQNLVLAVQNTVAYKDIGASTAVVTFSRSMGGTIGLQVLGAFFNRNLTDNVTAGAHTLVKQGVNAKQLTELTHVGDLSVLSSGDRVAKMVMNAYGDSINIIFICIGIVSILAFIGVLCMRSTVLRDSIDLEPSEYDSKNTAAGAAAAGAAARQSKSKSEGQSKGKNVAGVADTAERGVPLPRTADRDDLQPMDLGEVWDLGDNVRLQRVYSPGTGPKHATAEHTLGPVDA</sequence>
<proteinExistence type="inferred from homology"/>
<feature type="domain" description="Major facilitator superfamily (MFS) profile" evidence="10">
    <location>
        <begin position="17"/>
        <end position="504"/>
    </location>
</feature>
<dbReference type="PANTHER" id="PTHR23501:SF197">
    <property type="entry name" value="COMD"/>
    <property type="match status" value="1"/>
</dbReference>
<dbReference type="FunFam" id="1.20.1720.10:FF:000004">
    <property type="entry name" value="EmrB/QacA family drug resistance transporter"/>
    <property type="match status" value="1"/>
</dbReference>
<keyword evidence="4" id="KW-1003">Cell membrane</keyword>
<comment type="subcellular location">
    <subcellularLocation>
        <location evidence="1">Cell membrane</location>
        <topology evidence="1">Multi-pass membrane protein</topology>
    </subcellularLocation>
</comment>
<evidence type="ECO:0000256" key="6">
    <source>
        <dbReference type="ARBA" id="ARBA00022989"/>
    </source>
</evidence>
<feature type="region of interest" description="Disordered" evidence="8">
    <location>
        <begin position="589"/>
        <end position="610"/>
    </location>
</feature>
<dbReference type="AlphaFoldDB" id="A0A5E3ZWF6"/>
<feature type="transmembrane region" description="Helical" evidence="9">
    <location>
        <begin position="173"/>
        <end position="193"/>
    </location>
</feature>
<feature type="transmembrane region" description="Helical" evidence="9">
    <location>
        <begin position="309"/>
        <end position="332"/>
    </location>
</feature>
<dbReference type="PRINTS" id="PR01036">
    <property type="entry name" value="TCRTETB"/>
</dbReference>
<feature type="transmembrane region" description="Helical" evidence="9">
    <location>
        <begin position="339"/>
        <end position="356"/>
    </location>
</feature>
<feature type="transmembrane region" description="Helical" evidence="9">
    <location>
        <begin position="108"/>
        <end position="132"/>
    </location>
</feature>
<evidence type="ECO:0000256" key="8">
    <source>
        <dbReference type="SAM" id="MobiDB-lite"/>
    </source>
</evidence>
<dbReference type="PANTHER" id="PTHR23501">
    <property type="entry name" value="MAJOR FACILITATOR SUPERFAMILY"/>
    <property type="match status" value="1"/>
</dbReference>
<evidence type="ECO:0000256" key="4">
    <source>
        <dbReference type="ARBA" id="ARBA00022475"/>
    </source>
</evidence>
<dbReference type="Pfam" id="PF07690">
    <property type="entry name" value="MFS_1"/>
    <property type="match status" value="1"/>
</dbReference>
<feature type="transmembrane region" description="Helical" evidence="9">
    <location>
        <begin position="144"/>
        <end position="167"/>
    </location>
</feature>
<evidence type="ECO:0000256" key="7">
    <source>
        <dbReference type="ARBA" id="ARBA00023136"/>
    </source>
</evidence>
<keyword evidence="5 9" id="KW-0812">Transmembrane</keyword>
<accession>A0A5E3ZWF6</accession>
<dbReference type="Gene3D" id="1.20.1720.10">
    <property type="entry name" value="Multidrug resistance protein D"/>
    <property type="match status" value="1"/>
</dbReference>
<evidence type="ECO:0000256" key="1">
    <source>
        <dbReference type="ARBA" id="ARBA00004651"/>
    </source>
</evidence>
<dbReference type="GO" id="GO:0005886">
    <property type="term" value="C:plasma membrane"/>
    <property type="evidence" value="ECO:0007669"/>
    <property type="project" value="UniProtKB-SubCell"/>
</dbReference>
<dbReference type="PROSITE" id="PS50850">
    <property type="entry name" value="MFS"/>
    <property type="match status" value="1"/>
</dbReference>
<keyword evidence="12" id="KW-1185">Reference proteome</keyword>
<dbReference type="InterPro" id="IPR036259">
    <property type="entry name" value="MFS_trans_sf"/>
</dbReference>
<keyword evidence="7 9" id="KW-0472">Membrane</keyword>
<feature type="transmembrane region" description="Helical" evidence="9">
    <location>
        <begin position="362"/>
        <end position="379"/>
    </location>
</feature>
<keyword evidence="3" id="KW-0813">Transport</keyword>
<evidence type="ECO:0000256" key="3">
    <source>
        <dbReference type="ARBA" id="ARBA00022448"/>
    </source>
</evidence>
<evidence type="ECO:0000313" key="12">
    <source>
        <dbReference type="Proteomes" id="UP000324288"/>
    </source>
</evidence>
<feature type="transmembrane region" description="Helical" evidence="9">
    <location>
        <begin position="14"/>
        <end position="40"/>
    </location>
</feature>
<evidence type="ECO:0000256" key="9">
    <source>
        <dbReference type="SAM" id="Phobius"/>
    </source>
</evidence>
<comment type="similarity">
    <text evidence="2">Belongs to the major facilitator superfamily. TCR/Tet family.</text>
</comment>
<feature type="transmembrane region" description="Helical" evidence="9">
    <location>
        <begin position="205"/>
        <end position="222"/>
    </location>
</feature>
<dbReference type="EMBL" id="LR584267">
    <property type="protein sequence ID" value="VHO00404.1"/>
    <property type="molecule type" value="Genomic_DNA"/>
</dbReference>
<dbReference type="RefSeq" id="WP_172621835.1">
    <property type="nucleotide sequence ID" value="NZ_LR584267.1"/>
</dbReference>
<protein>
    <submittedName>
        <fullName evidence="11">Multidrug resistance protein 3</fullName>
    </submittedName>
</protein>
<keyword evidence="6 9" id="KW-1133">Transmembrane helix</keyword>
<dbReference type="Gene3D" id="1.20.1250.20">
    <property type="entry name" value="MFS general substrate transporter like domains"/>
    <property type="match status" value="1"/>
</dbReference>
<dbReference type="Proteomes" id="UP000324288">
    <property type="component" value="Chromosome"/>
</dbReference>
<dbReference type="GO" id="GO:0022857">
    <property type="term" value="F:transmembrane transporter activity"/>
    <property type="evidence" value="ECO:0007669"/>
    <property type="project" value="InterPro"/>
</dbReference>
<evidence type="ECO:0000313" key="11">
    <source>
        <dbReference type="EMBL" id="VHO00404.1"/>
    </source>
</evidence>
<feature type="region of interest" description="Disordered" evidence="8">
    <location>
        <begin position="529"/>
        <end position="572"/>
    </location>
</feature>
<feature type="transmembrane region" description="Helical" evidence="9">
    <location>
        <begin position="83"/>
        <end position="102"/>
    </location>
</feature>
<feature type="transmembrane region" description="Helical" evidence="9">
    <location>
        <begin position="478"/>
        <end position="497"/>
    </location>
</feature>
<feature type="transmembrane region" description="Helical" evidence="9">
    <location>
        <begin position="234"/>
        <end position="253"/>
    </location>
</feature>
<name>A0A5E3ZWF6_9ACTN</name>
<dbReference type="InterPro" id="IPR020846">
    <property type="entry name" value="MFS_dom"/>
</dbReference>
<evidence type="ECO:0000256" key="5">
    <source>
        <dbReference type="ARBA" id="ARBA00022692"/>
    </source>
</evidence>
<dbReference type="InterPro" id="IPR011701">
    <property type="entry name" value="MFS"/>
</dbReference>
<dbReference type="CDD" id="cd17502">
    <property type="entry name" value="MFS_Azr1_MDR_like"/>
    <property type="match status" value="1"/>
</dbReference>
<evidence type="ECO:0000256" key="2">
    <source>
        <dbReference type="ARBA" id="ARBA00007520"/>
    </source>
</evidence>
<feature type="transmembrane region" description="Helical" evidence="9">
    <location>
        <begin position="52"/>
        <end position="71"/>
    </location>
</feature>
<gene>
    <name evidence="11" type="primary">bmr3</name>
    <name evidence="11" type="ORF">LC603019_00724</name>
</gene>
<dbReference type="SUPFAM" id="SSF103473">
    <property type="entry name" value="MFS general substrate transporter"/>
    <property type="match status" value="1"/>
</dbReference>